<evidence type="ECO:0000313" key="1">
    <source>
        <dbReference type="EMBL" id="QWM90225.1"/>
    </source>
</evidence>
<dbReference type="KEGG" id="vg:75690830"/>
<evidence type="ECO:0000313" key="2">
    <source>
        <dbReference type="Proteomes" id="UP000827441"/>
    </source>
</evidence>
<dbReference type="EMBL" id="MZ130487">
    <property type="protein sequence ID" value="QWM90225.1"/>
    <property type="molecule type" value="Genomic_DNA"/>
</dbReference>
<dbReference type="GeneID" id="75690830"/>
<sequence>MNSKYEFSQDAIDNFMFIHAYWKNSCDGINAAPENKWGYKRGDIPFIDYLCEDKSKYPKASEGISYITNKPLYDPDDDFLLGNSGGILMNINFIVINIERLSRSADTFDEYGTYCDYDPSTPAYESFWQRETSRRKKGVIIKAKLYYKDIPKFFDKATTDEERDLLLKPMRITGAHYTYLNYGRIERTPNAREREKLKREGAEHVETVMGFPRYWDGDYWNFKIDEFIANNKFHLTKAKARRKGFSYKRGSQAANTINLFPNVTVTLAADQLAYLTDKGATTFMAKKCLDHFEEHTFWKRGYISEAIDDILMGYRVSTKGLKNFGWLSNLYSVAIGKNESAAVGKKAIEIDFEEAGKCPNLQKALDVTLSNTESGAISVGTIRVYGTGGTKGANWAAFSKAFYNPKMNKMLCMENVWDINKRHEVCGFFFPQVWDCEPYVERGNSIIFTAYAWDKQDKENHFHNNDSETHIIYKAQRANTPAEAFINTTENMFASPELNLHVSDLINDNATRFFQDGWIVVNDLGGANRAEFIPRAECIKRDIFGKGKFHEFVNQVPHGSRDDTHGCVRMYYRPFLVNGEVPKDLYFIVVDAYKVDKAQKDVTDKHSLYSAQVWMRSNTITPYPNQKLLVCEYIGRMDTMEQNDIVAMGMCLLYNAECCPEAGTGETVSNFIKYKLRRYLMLDPTNMNSRKLVNPNNNDYGIVIGDGDKKYNGLRMLKEFIYEPLGYTDEGNPIRRLKFIGSVRLLLECQRFTAEGNFDHISAAIVAMYVFLADSLNTKRLVEGNKEDNSRRIANRLNRR</sequence>
<organism evidence="1 2">
    <name type="scientific">uncultured phage cr25_1</name>
    <dbReference type="NCBI Taxonomy" id="2986395"/>
    <lineage>
        <taxon>Viruses</taxon>
        <taxon>Duplodnaviria</taxon>
        <taxon>Heunggongvirae</taxon>
        <taxon>Uroviricota</taxon>
        <taxon>Caudoviricetes</taxon>
        <taxon>Crassvirales</taxon>
        <taxon>Crevaviridae</taxon>
        <taxon>Coarsevirinae</taxon>
        <taxon>Junduvirus</taxon>
        <taxon>Junduvirus copri</taxon>
    </lineage>
</organism>
<dbReference type="RefSeq" id="YP_010359797.1">
    <property type="nucleotide sequence ID" value="NC_062777.1"/>
</dbReference>
<name>A0AAE7RWX4_9CAUD</name>
<accession>A0AAE7RWX4</accession>
<protein>
    <submittedName>
        <fullName evidence="1">Terminase</fullName>
    </submittedName>
</protein>
<proteinExistence type="predicted"/>
<reference evidence="1 2" key="1">
    <citation type="submission" date="2021-04" db="EMBL/GenBank/DDBJ databases">
        <authorList>
            <person name="Shkoporov A.N."/>
            <person name="Stockdale S.R."/>
            <person name="Guerin E."/>
            <person name="Ross R.P."/>
            <person name="Hill C."/>
        </authorList>
    </citation>
    <scope>NUCLEOTIDE SEQUENCE [LARGE SCALE GENOMIC DNA]</scope>
    <source>
        <strain evidence="2">cr25_1</strain>
    </source>
</reference>
<dbReference type="Proteomes" id="UP000827441">
    <property type="component" value="Segment"/>
</dbReference>
<keyword evidence="2" id="KW-1185">Reference proteome</keyword>
<gene>
    <name evidence="1" type="primary">gp_23158</name>
</gene>